<feature type="compositionally biased region" description="Basic and acidic residues" evidence="6">
    <location>
        <begin position="500"/>
        <end position="509"/>
    </location>
</feature>
<proteinExistence type="predicted"/>
<dbReference type="SFLD" id="SFLDG01067">
    <property type="entry name" value="SPASM/twitch_domain_containing"/>
    <property type="match status" value="1"/>
</dbReference>
<dbReference type="CDD" id="cd01335">
    <property type="entry name" value="Radical_SAM"/>
    <property type="match status" value="1"/>
</dbReference>
<gene>
    <name evidence="8" type="ORF">LVJ94_02305</name>
</gene>
<feature type="compositionally biased region" description="Pro residues" evidence="6">
    <location>
        <begin position="469"/>
        <end position="481"/>
    </location>
</feature>
<dbReference type="InterPro" id="IPR013785">
    <property type="entry name" value="Aldolase_TIM"/>
</dbReference>
<dbReference type="InterPro" id="IPR006638">
    <property type="entry name" value="Elp3/MiaA/NifB-like_rSAM"/>
</dbReference>
<keyword evidence="3" id="KW-0479">Metal-binding</keyword>
<organism evidence="8 9">
    <name type="scientific">Pendulispora rubella</name>
    <dbReference type="NCBI Taxonomy" id="2741070"/>
    <lineage>
        <taxon>Bacteria</taxon>
        <taxon>Pseudomonadati</taxon>
        <taxon>Myxococcota</taxon>
        <taxon>Myxococcia</taxon>
        <taxon>Myxococcales</taxon>
        <taxon>Sorangiineae</taxon>
        <taxon>Pendulisporaceae</taxon>
        <taxon>Pendulispora</taxon>
    </lineage>
</organism>
<evidence type="ECO:0000256" key="3">
    <source>
        <dbReference type="ARBA" id="ARBA00022723"/>
    </source>
</evidence>
<evidence type="ECO:0000256" key="5">
    <source>
        <dbReference type="ARBA" id="ARBA00023014"/>
    </source>
</evidence>
<evidence type="ECO:0000313" key="9">
    <source>
        <dbReference type="Proteomes" id="UP001374803"/>
    </source>
</evidence>
<dbReference type="SFLD" id="SFLDG01384">
    <property type="entry name" value="thioether_bond_formation_requi"/>
    <property type="match status" value="1"/>
</dbReference>
<dbReference type="PANTHER" id="PTHR43273">
    <property type="entry name" value="ANAEROBIC SULFATASE-MATURATING ENZYME HOMOLOG ASLB-RELATED"/>
    <property type="match status" value="1"/>
</dbReference>
<dbReference type="InterPro" id="IPR007197">
    <property type="entry name" value="rSAM"/>
</dbReference>
<dbReference type="InterPro" id="IPR023867">
    <property type="entry name" value="Sulphatase_maturase_rSAM"/>
</dbReference>
<dbReference type="SMART" id="SM00729">
    <property type="entry name" value="Elp3"/>
    <property type="match status" value="1"/>
</dbReference>
<dbReference type="SFLD" id="SFLDG01386">
    <property type="entry name" value="main_SPASM_domain-containing"/>
    <property type="match status" value="1"/>
</dbReference>
<evidence type="ECO:0000256" key="1">
    <source>
        <dbReference type="ARBA" id="ARBA00001966"/>
    </source>
</evidence>
<keyword evidence="2" id="KW-0949">S-adenosyl-L-methionine</keyword>
<evidence type="ECO:0000256" key="2">
    <source>
        <dbReference type="ARBA" id="ARBA00022691"/>
    </source>
</evidence>
<dbReference type="InterPro" id="IPR058240">
    <property type="entry name" value="rSAM_sf"/>
</dbReference>
<protein>
    <submittedName>
        <fullName evidence="8">Radical SAM protein</fullName>
    </submittedName>
</protein>
<dbReference type="SFLD" id="SFLDS00029">
    <property type="entry name" value="Radical_SAM"/>
    <property type="match status" value="1"/>
</dbReference>
<evidence type="ECO:0000313" key="8">
    <source>
        <dbReference type="EMBL" id="WXB06095.1"/>
    </source>
</evidence>
<feature type="region of interest" description="Disordered" evidence="6">
    <location>
        <begin position="463"/>
        <end position="509"/>
    </location>
</feature>
<dbReference type="PROSITE" id="PS51918">
    <property type="entry name" value="RADICAL_SAM"/>
    <property type="match status" value="1"/>
</dbReference>
<dbReference type="InterPro" id="IPR023885">
    <property type="entry name" value="4Fe4S-binding_SPASM_dom"/>
</dbReference>
<keyword evidence="5" id="KW-0411">Iron-sulfur</keyword>
<feature type="domain" description="Radical SAM core" evidence="7">
    <location>
        <begin position="1"/>
        <end position="225"/>
    </location>
</feature>
<reference evidence="8" key="1">
    <citation type="submission" date="2021-12" db="EMBL/GenBank/DDBJ databases">
        <title>Discovery of the Pendulisporaceae a myxobacterial family with distinct sporulation behavior and unique specialized metabolism.</title>
        <authorList>
            <person name="Garcia R."/>
            <person name="Popoff A."/>
            <person name="Bader C.D."/>
            <person name="Loehr J."/>
            <person name="Walesch S."/>
            <person name="Walt C."/>
            <person name="Boldt J."/>
            <person name="Bunk B."/>
            <person name="Haeckl F.J.F.P.J."/>
            <person name="Gunesch A.P."/>
            <person name="Birkelbach J."/>
            <person name="Nuebel U."/>
            <person name="Pietschmann T."/>
            <person name="Bach T."/>
            <person name="Mueller R."/>
        </authorList>
    </citation>
    <scope>NUCLEOTIDE SEQUENCE</scope>
    <source>
        <strain evidence="8">MSr11367</strain>
    </source>
</reference>
<comment type="cofactor">
    <cofactor evidence="1">
        <name>[4Fe-4S] cluster</name>
        <dbReference type="ChEBI" id="CHEBI:49883"/>
    </cofactor>
</comment>
<dbReference type="EMBL" id="CP089983">
    <property type="protein sequence ID" value="WXB06095.1"/>
    <property type="molecule type" value="Genomic_DNA"/>
</dbReference>
<dbReference type="RefSeq" id="WP_394835746.1">
    <property type="nucleotide sequence ID" value="NZ_CP089929.1"/>
</dbReference>
<dbReference type="NCBIfam" id="TIGR04085">
    <property type="entry name" value="rSAM_more_4Fe4S"/>
    <property type="match status" value="1"/>
</dbReference>
<dbReference type="Gene3D" id="3.20.20.70">
    <property type="entry name" value="Aldolase class I"/>
    <property type="match status" value="1"/>
</dbReference>
<accession>A0ABZ2L5N9</accession>
<dbReference type="Pfam" id="PF04055">
    <property type="entry name" value="Radical_SAM"/>
    <property type="match status" value="1"/>
</dbReference>
<sequence>MPAFVLTLVLTHACNLACGYCYMGEHHRASMTPDVAERALALAFRRGEPVTVSFFGGEPLLEWDLLVHCARRARQLGAEHDIAVRLQMTTNGVLLTKEKLAQLCELGVHMTLSIDGIRAAHEAGRPRMGGGSSFDAVVQAAHRIVESGQALQVAAVVTPENVEHLANSVRFFANLGARRIYLNPAWEREFSEAHLAVWQRELEQVAALWKEARGTGRDLAIMTFDRKVLAAANGGLSRLEQCSMGSRNVAVAPSGNLYPCERLVADDRNPRFVIGTLDGGLDATTSIPRGPADPECAACPERFRCSSTCACANLAETNAADLPGPTQCWYERITAELADEASRALVEEQNESFLSWIYGDIMKRTAPTRAKAPRTIPTRGAVAAALLIATTAHAKDTESERTGRLKIIVPAEQSGEREAARGLVDGKRKPLNREIKLTPGRHQVAVVYPNGRIITRMLEIKEGKNPDAVYPPPDPPPPTLIPPKKSVDHDETPGGMPPSPRRDPGRNNQ</sequence>
<dbReference type="Proteomes" id="UP001374803">
    <property type="component" value="Chromosome"/>
</dbReference>
<keyword evidence="4" id="KW-0408">Iron</keyword>
<evidence type="ECO:0000256" key="4">
    <source>
        <dbReference type="ARBA" id="ARBA00023004"/>
    </source>
</evidence>
<name>A0ABZ2L5N9_9BACT</name>
<evidence type="ECO:0000256" key="6">
    <source>
        <dbReference type="SAM" id="MobiDB-lite"/>
    </source>
</evidence>
<dbReference type="PANTHER" id="PTHR43273:SF8">
    <property type="entry name" value="RADICAL SAM DOMAIN PROTEIN"/>
    <property type="match status" value="1"/>
</dbReference>
<dbReference type="SUPFAM" id="SSF102114">
    <property type="entry name" value="Radical SAM enzymes"/>
    <property type="match status" value="1"/>
</dbReference>
<keyword evidence="9" id="KW-1185">Reference proteome</keyword>
<evidence type="ECO:0000259" key="7">
    <source>
        <dbReference type="PROSITE" id="PS51918"/>
    </source>
</evidence>